<accession>A0A7W7HZY9</accession>
<feature type="transmembrane region" description="Helical" evidence="1">
    <location>
        <begin position="116"/>
        <end position="135"/>
    </location>
</feature>
<dbReference type="AlphaFoldDB" id="A0A7W7HZY9"/>
<dbReference type="Pfam" id="PF19545">
    <property type="entry name" value="DUF6069"/>
    <property type="match status" value="1"/>
</dbReference>
<feature type="transmembrane region" description="Helical" evidence="1">
    <location>
        <begin position="90"/>
        <end position="110"/>
    </location>
</feature>
<evidence type="ECO:0000313" key="3">
    <source>
        <dbReference type="Proteomes" id="UP000578112"/>
    </source>
</evidence>
<comment type="caution">
    <text evidence="2">The sequence shown here is derived from an EMBL/GenBank/DDBJ whole genome shotgun (WGS) entry which is preliminary data.</text>
</comment>
<evidence type="ECO:0000256" key="1">
    <source>
        <dbReference type="SAM" id="Phobius"/>
    </source>
</evidence>
<feature type="transmembrane region" description="Helical" evidence="1">
    <location>
        <begin position="62"/>
        <end position="83"/>
    </location>
</feature>
<protein>
    <submittedName>
        <fullName evidence="2">Uncharacterized protein</fullName>
    </submittedName>
</protein>
<dbReference type="Proteomes" id="UP000578112">
    <property type="component" value="Unassembled WGS sequence"/>
</dbReference>
<keyword evidence="1" id="KW-0472">Membrane</keyword>
<gene>
    <name evidence="2" type="ORF">BJ971_004410</name>
</gene>
<organism evidence="2 3">
    <name type="scientific">Actinoplanes digitatis</name>
    <dbReference type="NCBI Taxonomy" id="1868"/>
    <lineage>
        <taxon>Bacteria</taxon>
        <taxon>Bacillati</taxon>
        <taxon>Actinomycetota</taxon>
        <taxon>Actinomycetes</taxon>
        <taxon>Micromonosporales</taxon>
        <taxon>Micromonosporaceae</taxon>
        <taxon>Actinoplanes</taxon>
    </lineage>
</organism>
<feature type="transmembrane region" description="Helical" evidence="1">
    <location>
        <begin position="15"/>
        <end position="42"/>
    </location>
</feature>
<keyword evidence="1" id="KW-0812">Transmembrane</keyword>
<dbReference type="RefSeq" id="WP_184995107.1">
    <property type="nucleotide sequence ID" value="NZ_BOMK01000041.1"/>
</dbReference>
<keyword evidence="1" id="KW-1133">Transmembrane helix</keyword>
<proteinExistence type="predicted"/>
<dbReference type="EMBL" id="JACHNH010000001">
    <property type="protein sequence ID" value="MBB4763854.1"/>
    <property type="molecule type" value="Genomic_DNA"/>
</dbReference>
<evidence type="ECO:0000313" key="2">
    <source>
        <dbReference type="EMBL" id="MBB4763854.1"/>
    </source>
</evidence>
<keyword evidence="3" id="KW-1185">Reference proteome</keyword>
<sequence>MTLPTRTPRPLDAGVLWAGGVAAAFVAALIVIVGILFCRGVLDIPILAPKGEGVWGDADTVTYAGGAAVAALLATGVMHLLLLSTPKSGMFFAWIVSLATLAAMLAPFAVKASQASQFATAALNLVLGIAIGSLVSGSARSAVRKATFVARPPFAGPPYPTR</sequence>
<dbReference type="InterPro" id="IPR045713">
    <property type="entry name" value="DUF6069"/>
</dbReference>
<reference evidence="2 3" key="1">
    <citation type="submission" date="2020-08" db="EMBL/GenBank/DDBJ databases">
        <title>Sequencing the genomes of 1000 actinobacteria strains.</title>
        <authorList>
            <person name="Klenk H.-P."/>
        </authorList>
    </citation>
    <scope>NUCLEOTIDE SEQUENCE [LARGE SCALE GENOMIC DNA]</scope>
    <source>
        <strain evidence="2 3">DSM 43149</strain>
    </source>
</reference>
<name>A0A7W7HZY9_9ACTN</name>